<feature type="compositionally biased region" description="Low complexity" evidence="1">
    <location>
        <begin position="14"/>
        <end position="29"/>
    </location>
</feature>
<organism evidence="2 3">
    <name type="scientific">Aspergillus viridinutans</name>
    <dbReference type="NCBI Taxonomy" id="75553"/>
    <lineage>
        <taxon>Eukaryota</taxon>
        <taxon>Fungi</taxon>
        <taxon>Dikarya</taxon>
        <taxon>Ascomycota</taxon>
        <taxon>Pezizomycotina</taxon>
        <taxon>Eurotiomycetes</taxon>
        <taxon>Eurotiomycetidae</taxon>
        <taxon>Eurotiales</taxon>
        <taxon>Aspergillaceae</taxon>
        <taxon>Aspergillus</taxon>
        <taxon>Aspergillus subgen. Fumigati</taxon>
    </lineage>
</organism>
<evidence type="ECO:0000313" key="3">
    <source>
        <dbReference type="Proteomes" id="UP000710440"/>
    </source>
</evidence>
<reference evidence="2 3" key="1">
    <citation type="submission" date="2021-02" db="EMBL/GenBank/DDBJ databases">
        <title>Pan-genome distribution and transcriptional activeness of fungal secondary metabolism genes in Aspergillus section Fumigati.</title>
        <authorList>
            <person name="Takahashi H."/>
            <person name="Umemura M."/>
            <person name="Ninomiya A."/>
            <person name="Kusuya Y."/>
            <person name="Urayama S."/>
            <person name="Shimizu M."/>
            <person name="Watanabe A."/>
            <person name="Kamei K."/>
            <person name="Yaguchi T."/>
            <person name="Hagiwara D."/>
        </authorList>
    </citation>
    <scope>NUCLEOTIDE SEQUENCE [LARGE SCALE GENOMIC DNA]</scope>
    <source>
        <strain evidence="2 3">IFM 47045</strain>
    </source>
</reference>
<keyword evidence="3" id="KW-1185">Reference proteome</keyword>
<dbReference type="OrthoDB" id="4526738at2759"/>
<dbReference type="RefSeq" id="XP_043129363.1">
    <property type="nucleotide sequence ID" value="XM_043273428.1"/>
</dbReference>
<dbReference type="AlphaFoldDB" id="A0A9P3F5A8"/>
<dbReference type="Proteomes" id="UP000710440">
    <property type="component" value="Unassembled WGS sequence"/>
</dbReference>
<feature type="compositionally biased region" description="Polar residues" evidence="1">
    <location>
        <begin position="83"/>
        <end position="95"/>
    </location>
</feature>
<dbReference type="GeneID" id="66929803"/>
<proteinExistence type="predicted"/>
<comment type="caution">
    <text evidence="2">The sequence shown here is derived from an EMBL/GenBank/DDBJ whole genome shotgun (WGS) entry which is preliminary data.</text>
</comment>
<dbReference type="Gene3D" id="6.10.280.100">
    <property type="match status" value="1"/>
</dbReference>
<feature type="compositionally biased region" description="Polar residues" evidence="1">
    <location>
        <begin position="52"/>
        <end position="70"/>
    </location>
</feature>
<sequence length="160" mass="16943">MSGMAVRPPHPENTHPLTNTKTNTNTRATIALPTRVTVPTLPEEATDPITPTLHNPSQSYADHTQESASSVAEKIAEAMQPGDNKSTTRLLSDTPTGMRAGEWEASVGGGDRRRDREKEEEGKGVLQAAQEAVAKALGGGSRVEMVGFDYGCLGDADMGV</sequence>
<feature type="region of interest" description="Disordered" evidence="1">
    <location>
        <begin position="1"/>
        <end position="126"/>
    </location>
</feature>
<dbReference type="EMBL" id="BOPL01000010">
    <property type="protein sequence ID" value="GIK06177.1"/>
    <property type="molecule type" value="Genomic_DNA"/>
</dbReference>
<protein>
    <submittedName>
        <fullName evidence="2">Uncharacterized protein</fullName>
    </submittedName>
</protein>
<gene>
    <name evidence="2" type="ORF">Aspvir_001821</name>
</gene>
<accession>A0A9P3F5A8</accession>
<evidence type="ECO:0000256" key="1">
    <source>
        <dbReference type="SAM" id="MobiDB-lite"/>
    </source>
</evidence>
<feature type="compositionally biased region" description="Basic and acidic residues" evidence="1">
    <location>
        <begin position="110"/>
        <end position="123"/>
    </location>
</feature>
<evidence type="ECO:0000313" key="2">
    <source>
        <dbReference type="EMBL" id="GIK06177.1"/>
    </source>
</evidence>
<name>A0A9P3F5A8_ASPVI</name>